<gene>
    <name evidence="1" type="ORF">MJO28_006889</name>
</gene>
<keyword evidence="2" id="KW-1185">Reference proteome</keyword>
<evidence type="ECO:0000313" key="1">
    <source>
        <dbReference type="EMBL" id="KAI7951205.1"/>
    </source>
</evidence>
<sequence length="220" mass="23776">MLDSPPSVTIPPDILQQIALLLSAQNITIPPVPVPNNPNVPITATGNSPAISIAADESGDLLRITPNNLITDDKSSDSNVVPGATPEITNTSINDPNSINNLSHGSGISKGSLHAGKNVYIKCDCGGVYSGKLKNLVKHDSSTRKCECPFELRGSTSTAKNATDRHWYLAVLHAHHNHPASHCPLAHPSHWKLTKEQNEEVSRLTKSKVKASQIWLNRWK</sequence>
<evidence type="ECO:0000313" key="2">
    <source>
        <dbReference type="Proteomes" id="UP001060170"/>
    </source>
</evidence>
<comment type="caution">
    <text evidence="1">The sequence shown here is derived from an EMBL/GenBank/DDBJ whole genome shotgun (WGS) entry which is preliminary data.</text>
</comment>
<dbReference type="Proteomes" id="UP001060170">
    <property type="component" value="Chromosome 7"/>
</dbReference>
<reference evidence="1 2" key="3">
    <citation type="journal article" date="2022" name="Microbiol. Spectr.">
        <title>Folding features and dynamics of 3D genome architecture in plant fungal pathogens.</title>
        <authorList>
            <person name="Xia C."/>
        </authorList>
    </citation>
    <scope>NUCLEOTIDE SEQUENCE [LARGE SCALE GENOMIC DNA]</scope>
    <source>
        <strain evidence="1 2">93-210</strain>
    </source>
</reference>
<organism evidence="1 2">
    <name type="scientific">Puccinia striiformis f. sp. tritici</name>
    <dbReference type="NCBI Taxonomy" id="168172"/>
    <lineage>
        <taxon>Eukaryota</taxon>
        <taxon>Fungi</taxon>
        <taxon>Dikarya</taxon>
        <taxon>Basidiomycota</taxon>
        <taxon>Pucciniomycotina</taxon>
        <taxon>Pucciniomycetes</taxon>
        <taxon>Pucciniales</taxon>
        <taxon>Pucciniaceae</taxon>
        <taxon>Puccinia</taxon>
    </lineage>
</organism>
<reference evidence="2" key="2">
    <citation type="journal article" date="2018" name="Mol. Plant Microbe Interact.">
        <title>Genome sequence resources for the wheat stripe rust pathogen (Puccinia striiformis f. sp. tritici) and the barley stripe rust pathogen (Puccinia striiformis f. sp. hordei).</title>
        <authorList>
            <person name="Xia C."/>
            <person name="Wang M."/>
            <person name="Yin C."/>
            <person name="Cornejo O.E."/>
            <person name="Hulbert S.H."/>
            <person name="Chen X."/>
        </authorList>
    </citation>
    <scope>NUCLEOTIDE SEQUENCE [LARGE SCALE GENOMIC DNA]</scope>
    <source>
        <strain evidence="2">93-210</strain>
    </source>
</reference>
<reference evidence="2" key="1">
    <citation type="journal article" date="2018" name="BMC Genomics">
        <title>Genomic insights into host adaptation between the wheat stripe rust pathogen (Puccinia striiformis f. sp. tritici) and the barley stripe rust pathogen (Puccinia striiformis f. sp. hordei).</title>
        <authorList>
            <person name="Xia C."/>
            <person name="Wang M."/>
            <person name="Yin C."/>
            <person name="Cornejo O.E."/>
            <person name="Hulbert S.H."/>
            <person name="Chen X."/>
        </authorList>
    </citation>
    <scope>NUCLEOTIDE SEQUENCE [LARGE SCALE GENOMIC DNA]</scope>
    <source>
        <strain evidence="2">93-210</strain>
    </source>
</reference>
<protein>
    <submittedName>
        <fullName evidence="1">Uncharacterized protein</fullName>
    </submittedName>
</protein>
<name>A0ACC0EDU9_9BASI</name>
<proteinExistence type="predicted"/>
<dbReference type="EMBL" id="CM045871">
    <property type="protein sequence ID" value="KAI7951205.1"/>
    <property type="molecule type" value="Genomic_DNA"/>
</dbReference>
<accession>A0ACC0EDU9</accession>